<keyword evidence="4" id="KW-1185">Reference proteome</keyword>
<sequence length="83" mass="8931">MLSLGVKYQNAARNGNCDSERGLTVVSRSGFALSDDGTVHPDIPSGDMKNPGADERNRGIRSNPYPGRSAWEARAPVRMTGQL</sequence>
<reference evidence="3" key="3">
    <citation type="submission" date="2019-06" db="EMBL/GenBank/DDBJ databases">
        <authorList>
            <person name="Le Quere A."/>
            <person name="Colella S."/>
        </authorList>
    </citation>
    <scope>NUCLEOTIDE SEQUENCE</scope>
    <source>
        <strain evidence="3">EmedicaeMD41</strain>
    </source>
</reference>
<name>A0A508X7R5_9HYPH</name>
<dbReference type="Proteomes" id="UP000507954">
    <property type="component" value="Unassembled WGS sequence"/>
</dbReference>
<proteinExistence type="predicted"/>
<feature type="region of interest" description="Disordered" evidence="1">
    <location>
        <begin position="32"/>
        <end position="83"/>
    </location>
</feature>
<evidence type="ECO:0000313" key="2">
    <source>
        <dbReference type="EMBL" id="PLU05762.1"/>
    </source>
</evidence>
<accession>A0A508X7R5</accession>
<dbReference type="EMBL" id="NBUC01000059">
    <property type="protein sequence ID" value="PLU05762.1"/>
    <property type="molecule type" value="Genomic_DNA"/>
</dbReference>
<reference evidence="2 4" key="2">
    <citation type="journal article" date="2018" name="FEMS Microbiol. Ecol.">
        <title>Co-invading symbiotic mutualists of Medicago polymorpha retain high ancestral diversity and contain diverse accessory genomes.</title>
        <authorList>
            <person name="Porter S.S."/>
            <person name="Faber-Hammond J.J."/>
            <person name="Friesen M.L."/>
        </authorList>
    </citation>
    <scope>NUCLEOTIDE SEQUENCE [LARGE SCALE GENOMIC DNA]</scope>
    <source>
        <strain evidence="2 4">Str16</strain>
    </source>
</reference>
<gene>
    <name evidence="2" type="ORF">BMJ33_09040</name>
    <name evidence="3" type="ORF">EMEDMD4_90232</name>
</gene>
<reference evidence="2" key="1">
    <citation type="submission" date="2017-04" db="EMBL/GenBank/DDBJ databases">
        <authorList>
            <person name="Porter S."/>
            <person name="Friesen M.L."/>
            <person name="Faber-Hammond J."/>
        </authorList>
    </citation>
    <scope>NUCLEOTIDE SEQUENCE</scope>
    <source>
        <strain evidence="2">Str16</strain>
    </source>
</reference>
<dbReference type="AlphaFoldDB" id="A0A508X7R5"/>
<evidence type="ECO:0000256" key="1">
    <source>
        <dbReference type="SAM" id="MobiDB-lite"/>
    </source>
</evidence>
<dbReference type="Proteomes" id="UP001190825">
    <property type="component" value="Unassembled WGS sequence"/>
</dbReference>
<evidence type="ECO:0000313" key="4">
    <source>
        <dbReference type="Proteomes" id="UP001190825"/>
    </source>
</evidence>
<organism evidence="3">
    <name type="scientific">Sinorhizobium medicae</name>
    <dbReference type="NCBI Taxonomy" id="110321"/>
    <lineage>
        <taxon>Bacteria</taxon>
        <taxon>Pseudomonadati</taxon>
        <taxon>Pseudomonadota</taxon>
        <taxon>Alphaproteobacteria</taxon>
        <taxon>Hyphomicrobiales</taxon>
        <taxon>Rhizobiaceae</taxon>
        <taxon>Sinorhizobium/Ensifer group</taxon>
        <taxon>Sinorhizobium</taxon>
    </lineage>
</organism>
<dbReference type="EMBL" id="CABFNB010000161">
    <property type="protein sequence ID" value="VTZ65740.1"/>
    <property type="molecule type" value="Genomic_DNA"/>
</dbReference>
<protein>
    <submittedName>
        <fullName evidence="3">Uncharacterized protein</fullName>
    </submittedName>
</protein>
<evidence type="ECO:0000313" key="3">
    <source>
        <dbReference type="EMBL" id="VTZ65740.1"/>
    </source>
</evidence>